<dbReference type="InterPro" id="IPR001296">
    <property type="entry name" value="Glyco_trans_1"/>
</dbReference>
<keyword evidence="19" id="KW-1185">Reference proteome</keyword>
<keyword evidence="9 15" id="KW-0812">Transmembrane</keyword>
<protein>
    <recommendedName>
        <fullName evidence="6 15">Alpha-1,3/1,6-mannosyltransferase ALG2</fullName>
        <ecNumber evidence="5 15">2.4.1.132</ecNumber>
        <ecNumber evidence="4 15">2.4.1.257</ecNumber>
    </recommendedName>
    <alternativeName>
        <fullName evidence="15">GDP-Man:Man(1)GlcNAc(2)-PP-Dol alpha-1,3-mannosyltransferase</fullName>
    </alternativeName>
</protein>
<evidence type="ECO:0000256" key="1">
    <source>
        <dbReference type="ARBA" id="ARBA00003142"/>
    </source>
</evidence>
<evidence type="ECO:0000256" key="5">
    <source>
        <dbReference type="ARBA" id="ARBA00012649"/>
    </source>
</evidence>
<dbReference type="UniPathway" id="UPA00378"/>
<dbReference type="SUPFAM" id="SSF53756">
    <property type="entry name" value="UDP-Glycosyltransferase/glycogen phosphorylase"/>
    <property type="match status" value="1"/>
</dbReference>
<dbReference type="Pfam" id="PF00534">
    <property type="entry name" value="Glycos_transf_1"/>
    <property type="match status" value="1"/>
</dbReference>
<evidence type="ECO:0000256" key="13">
    <source>
        <dbReference type="ARBA" id="ARBA00045103"/>
    </source>
</evidence>
<evidence type="ECO:0000256" key="7">
    <source>
        <dbReference type="ARBA" id="ARBA00022676"/>
    </source>
</evidence>
<dbReference type="OrthoDB" id="448893at2759"/>
<dbReference type="KEGG" id="tpf:TPHA_0J02410"/>
<dbReference type="OMA" id="AMYMKCP"/>
<gene>
    <name evidence="18" type="primary">TPHA0J02410</name>
    <name evidence="18" type="ordered locus">TPHA_0J02410</name>
</gene>
<comment type="catalytic activity">
    <reaction evidence="13 15">
        <text>a beta-D-Man-(1-&gt;4)-beta-D-GlcNAc-(1-&gt;4)-alpha-D-GlcNAc-diphospho-di-trans,poly-cis-dolichol + GDP-alpha-D-mannose = an alpha-D-Man-(1-&gt;3)-beta-D-Man-(1-&gt;4)-beta-D-GlcNAc-(1-&gt;4)-alpha-D-GlcNAc-diphospho-di-trans,poly-cis-dolichol + GDP + H(+)</text>
        <dbReference type="Rhea" id="RHEA:29515"/>
        <dbReference type="Rhea" id="RHEA-COMP:19511"/>
        <dbReference type="Rhea" id="RHEA-COMP:19513"/>
        <dbReference type="ChEBI" id="CHEBI:15378"/>
        <dbReference type="ChEBI" id="CHEBI:57527"/>
        <dbReference type="ChEBI" id="CHEBI:58189"/>
        <dbReference type="ChEBI" id="CHEBI:58472"/>
        <dbReference type="ChEBI" id="CHEBI:132510"/>
        <dbReference type="EC" id="2.4.1.132"/>
    </reaction>
    <physiologicalReaction direction="left-to-right" evidence="13 15">
        <dbReference type="Rhea" id="RHEA:29516"/>
    </physiologicalReaction>
</comment>
<dbReference type="GeneID" id="11533149"/>
<evidence type="ECO:0000256" key="2">
    <source>
        <dbReference type="ARBA" id="ARBA00004586"/>
    </source>
</evidence>
<evidence type="ECO:0000256" key="11">
    <source>
        <dbReference type="ARBA" id="ARBA00022989"/>
    </source>
</evidence>
<evidence type="ECO:0000256" key="3">
    <source>
        <dbReference type="ARBA" id="ARBA00004922"/>
    </source>
</evidence>
<dbReference type="AlphaFoldDB" id="G8BYW9"/>
<evidence type="ECO:0000256" key="6">
    <source>
        <dbReference type="ARBA" id="ARBA00019218"/>
    </source>
</evidence>
<reference evidence="18 19" key="1">
    <citation type="journal article" date="2011" name="Proc. Natl. Acad. Sci. U.S.A.">
        <title>Evolutionary erosion of yeast sex chromosomes by mating-type switching accidents.</title>
        <authorList>
            <person name="Gordon J.L."/>
            <person name="Armisen D."/>
            <person name="Proux-Wera E."/>
            <person name="Oheigeartaigh S.S."/>
            <person name="Byrne K.P."/>
            <person name="Wolfe K.H."/>
        </authorList>
    </citation>
    <scope>NUCLEOTIDE SEQUENCE [LARGE SCALE GENOMIC DNA]</scope>
    <source>
        <strain evidence="19">ATCC 24235 / CBS 4417 / NBRC 1672 / NRRL Y-8282 / UCD 70-5</strain>
    </source>
</reference>
<dbReference type="GO" id="GO:0006488">
    <property type="term" value="P:dolichol-linked oligosaccharide biosynthetic process"/>
    <property type="evidence" value="ECO:0007669"/>
    <property type="project" value="EnsemblFungi"/>
</dbReference>
<evidence type="ECO:0000256" key="8">
    <source>
        <dbReference type="ARBA" id="ARBA00022679"/>
    </source>
</evidence>
<dbReference type="Proteomes" id="UP000005666">
    <property type="component" value="Chromosome 10"/>
</dbReference>
<keyword evidence="11 15" id="KW-1133">Transmembrane helix</keyword>
<feature type="transmembrane region" description="Helical" evidence="15">
    <location>
        <begin position="476"/>
        <end position="498"/>
    </location>
</feature>
<evidence type="ECO:0000259" key="17">
    <source>
        <dbReference type="Pfam" id="PF13439"/>
    </source>
</evidence>
<evidence type="ECO:0000256" key="15">
    <source>
        <dbReference type="RuleBase" id="RU367136"/>
    </source>
</evidence>
<dbReference type="GO" id="GO:0004378">
    <property type="term" value="F:GDP-Man:Man(1)GlcNAc(2)-PP-Dol alpha-1,3-mannosyltransferase activity"/>
    <property type="evidence" value="ECO:0007669"/>
    <property type="project" value="UniProtKB-UniRule"/>
</dbReference>
<feature type="domain" description="Glycosyl transferase family 1" evidence="16">
    <location>
        <begin position="213"/>
        <end position="394"/>
    </location>
</feature>
<keyword evidence="12 15" id="KW-0472">Membrane</keyword>
<dbReference type="HOGENOM" id="CLU_030619_0_0_1"/>
<evidence type="ECO:0000313" key="19">
    <source>
        <dbReference type="Proteomes" id="UP000005666"/>
    </source>
</evidence>
<comment type="subcellular location">
    <subcellularLocation>
        <location evidence="2 15">Endoplasmic reticulum membrane</location>
    </subcellularLocation>
</comment>
<comment type="pathway">
    <text evidence="3 15">Protein modification; protein glycosylation.</text>
</comment>
<evidence type="ECO:0000256" key="12">
    <source>
        <dbReference type="ARBA" id="ARBA00023136"/>
    </source>
</evidence>
<keyword evidence="8 15" id="KW-0808">Transferase</keyword>
<dbReference type="STRING" id="1071381.G8BYW9"/>
<evidence type="ECO:0000313" key="18">
    <source>
        <dbReference type="EMBL" id="CCE65061.1"/>
    </source>
</evidence>
<dbReference type="GO" id="GO:0033164">
    <property type="term" value="F:initiation-specific glycolipid 1,6-alpha-mannosyltransferase activity"/>
    <property type="evidence" value="ECO:0007669"/>
    <property type="project" value="EnsemblFungi"/>
</dbReference>
<sequence length="509" mass="57800">MLTEKLDIGFLHPDLGIGGAERLIVDAAVGLQEQGHNVTIYTSHCDKTHCFEEVKSGLLKVEVYGDSLPTTVYGKFYIIFSNLRQMVLVANLVLSGKVNKHDLFIVDQLSTCIPFLHLFGHAKILFYCHFPDQLLAIRSSLIKKLYRIPFDYLEQFTMGVSDAIIVNSKFTKSVYAEVFPTIGKEPHVIYPCVNTENTQSIEKIDRELLSKMKDSEDKFYLSINRFELKKNILLALQSFNKSNAMKDDHSKLVICGGYDHRVPDNIECLKELQKAATALEIKYSTIFYPQYFSGEIKLDADIKASKVIFLTSISGSLKELLLSETELLLYTPSNEHFGIVPLEAMNHGKPVLAANSGGPLETVNSLVLGENDDTATGWLRETKVEEWANAINECMMIANGSSEIYSKINFTKAGPLRIKQIFSRTAMTKSFEDNIDRIYWVEKYTYIWEKFVIILGNVFLRFIISNIFPNSGIGHFIVAIWVSYYFKSVLWAIIWMAAGLDIQFGDYFY</sequence>
<comment type="catalytic activity">
    <reaction evidence="14 15">
        <text>an alpha-D-Man-(1-&gt;3)-beta-D-Man-(1-&gt;4)-beta-D-GlcNAc-(1-&gt;4)-alpha-D-GlcNAc-diphospho-di-trans,poly-cis-dolichol + GDP-alpha-D-mannose = an alpha-D-Man-(1-&gt;3)-[alpha-D-Man-(1-&gt;6)]-beta-D-Man-(1-&gt;4)-beta-D-GlcNAc-(1-&gt;4)-alpha-D-GlcNAc-diphospho-di-trans,poly-cis-dolichol + GDP + H(+)</text>
        <dbReference type="Rhea" id="RHEA:29519"/>
        <dbReference type="Rhea" id="RHEA-COMP:19513"/>
        <dbReference type="Rhea" id="RHEA-COMP:19515"/>
        <dbReference type="ChEBI" id="CHEBI:15378"/>
        <dbReference type="ChEBI" id="CHEBI:57527"/>
        <dbReference type="ChEBI" id="CHEBI:58189"/>
        <dbReference type="ChEBI" id="CHEBI:132510"/>
        <dbReference type="ChEBI" id="CHEBI:132511"/>
        <dbReference type="EC" id="2.4.1.257"/>
    </reaction>
    <physiologicalReaction direction="left-to-right" evidence="14 15">
        <dbReference type="Rhea" id="RHEA:29520"/>
    </physiologicalReaction>
</comment>
<name>G8BYW9_TETPH</name>
<proteinExistence type="inferred from homology"/>
<dbReference type="PANTHER" id="PTHR45918:SF1">
    <property type="entry name" value="ALPHA-1,3_1,6-MANNOSYLTRANSFERASE ALG2"/>
    <property type="match status" value="1"/>
</dbReference>
<dbReference type="RefSeq" id="XP_003687495.1">
    <property type="nucleotide sequence ID" value="XM_003687447.1"/>
</dbReference>
<dbReference type="EMBL" id="HE612865">
    <property type="protein sequence ID" value="CCE65061.1"/>
    <property type="molecule type" value="Genomic_DNA"/>
</dbReference>
<evidence type="ECO:0000256" key="9">
    <source>
        <dbReference type="ARBA" id="ARBA00022692"/>
    </source>
</evidence>
<comment type="function">
    <text evidence="1 15">Mannosylates Man(2)GlcNAc(2)-dolichol diphosphate and Man(1)GlcNAc(2)-dolichol diphosphate to form Man(3)GlcNAc(2)-dolichol diphosphate.</text>
</comment>
<dbReference type="GO" id="GO:0102704">
    <property type="term" value="F:GDP-Man:Man(2)GlcNAc(2)-PP-Dol alpha-1,6-mannosyltransferase activity"/>
    <property type="evidence" value="ECO:0007669"/>
    <property type="project" value="UniProtKB-UniRule"/>
</dbReference>
<evidence type="ECO:0000256" key="14">
    <source>
        <dbReference type="ARBA" id="ARBA00045104"/>
    </source>
</evidence>
<comment type="similarity">
    <text evidence="15">Belongs to the glycosyltransferase group 1 family.</text>
</comment>
<organism evidence="18 19">
    <name type="scientific">Tetrapisispora phaffii (strain ATCC 24235 / CBS 4417 / NBRC 1672 / NRRL Y-8282 / UCD 70-5)</name>
    <name type="common">Yeast</name>
    <name type="synonym">Fabospora phaffii</name>
    <dbReference type="NCBI Taxonomy" id="1071381"/>
    <lineage>
        <taxon>Eukaryota</taxon>
        <taxon>Fungi</taxon>
        <taxon>Dikarya</taxon>
        <taxon>Ascomycota</taxon>
        <taxon>Saccharomycotina</taxon>
        <taxon>Saccharomycetes</taxon>
        <taxon>Saccharomycetales</taxon>
        <taxon>Saccharomycetaceae</taxon>
        <taxon>Tetrapisispora</taxon>
    </lineage>
</organism>
<keyword evidence="7 15" id="KW-0328">Glycosyltransferase</keyword>
<dbReference type="Gene3D" id="3.40.50.2000">
    <property type="entry name" value="Glycogen Phosphorylase B"/>
    <property type="match status" value="2"/>
</dbReference>
<feature type="transmembrane region" description="Helical" evidence="15">
    <location>
        <begin position="446"/>
        <end position="464"/>
    </location>
</feature>
<dbReference type="Pfam" id="PF13439">
    <property type="entry name" value="Glyco_transf_4"/>
    <property type="match status" value="1"/>
</dbReference>
<dbReference type="PANTHER" id="PTHR45918">
    <property type="entry name" value="ALPHA-1,3/1,6-MANNOSYLTRANSFERASE ALG2"/>
    <property type="match status" value="1"/>
</dbReference>
<dbReference type="eggNOG" id="KOG0853">
    <property type="taxonomic scope" value="Eukaryota"/>
</dbReference>
<keyword evidence="10 15" id="KW-0256">Endoplasmic reticulum</keyword>
<dbReference type="InterPro" id="IPR028098">
    <property type="entry name" value="Glyco_trans_4-like_N"/>
</dbReference>
<dbReference type="EC" id="2.4.1.132" evidence="5 15"/>
<dbReference type="GO" id="GO:0005789">
    <property type="term" value="C:endoplasmic reticulum membrane"/>
    <property type="evidence" value="ECO:0007669"/>
    <property type="project" value="UniProtKB-SubCell"/>
</dbReference>
<evidence type="ECO:0000259" key="16">
    <source>
        <dbReference type="Pfam" id="PF00534"/>
    </source>
</evidence>
<dbReference type="CDD" id="cd03805">
    <property type="entry name" value="GT4_ALG2-like"/>
    <property type="match status" value="1"/>
</dbReference>
<dbReference type="EC" id="2.4.1.257" evidence="4 15"/>
<accession>G8BYW9</accession>
<evidence type="ECO:0000256" key="4">
    <source>
        <dbReference type="ARBA" id="ARBA00011969"/>
    </source>
</evidence>
<dbReference type="InterPro" id="IPR027054">
    <property type="entry name" value="ALG2"/>
</dbReference>
<evidence type="ECO:0000256" key="10">
    <source>
        <dbReference type="ARBA" id="ARBA00022824"/>
    </source>
</evidence>
<feature type="domain" description="Glycosyltransferase subfamily 4-like N-terminal" evidence="17">
    <location>
        <begin position="17"/>
        <end position="196"/>
    </location>
</feature>